<name>A0A0L6TYF6_9FIRM</name>
<comment type="caution">
    <text evidence="2">The sequence shown here is derived from an EMBL/GenBank/DDBJ whole genome shotgun (WGS) entry which is preliminary data.</text>
</comment>
<proteinExistence type="predicted"/>
<dbReference type="EMBL" id="LGYO01000033">
    <property type="protein sequence ID" value="KNZ41291.1"/>
    <property type="molecule type" value="Genomic_DNA"/>
</dbReference>
<protein>
    <recommendedName>
        <fullName evidence="1">Putative nitroreductase TM1586 domain-containing protein</fullName>
    </recommendedName>
</protein>
<evidence type="ECO:0000313" key="3">
    <source>
        <dbReference type="Proteomes" id="UP000036873"/>
    </source>
</evidence>
<dbReference type="InterPro" id="IPR000415">
    <property type="entry name" value="Nitroreductase-like"/>
</dbReference>
<dbReference type="AlphaFoldDB" id="A0A0L6TYF6"/>
<dbReference type="Pfam" id="PF14512">
    <property type="entry name" value="TM1586_NiRdase"/>
    <property type="match status" value="1"/>
</dbReference>
<reference evidence="3" key="1">
    <citation type="submission" date="2015-07" db="EMBL/GenBank/DDBJ databases">
        <title>Draft genome sequence of Acetobacterium bakii DSM 8293, a potential psychrophilic chemical producer through syngas fermentation.</title>
        <authorList>
            <person name="Song Y."/>
            <person name="Hwang S."/>
            <person name="Cho B.-K."/>
        </authorList>
    </citation>
    <scope>NUCLEOTIDE SEQUENCE [LARGE SCALE GENOMIC DNA]</scope>
    <source>
        <strain evidence="3">DSM 8239</strain>
    </source>
</reference>
<keyword evidence="3" id="KW-1185">Reference proteome</keyword>
<dbReference type="SUPFAM" id="SSF55469">
    <property type="entry name" value="FMN-dependent nitroreductase-like"/>
    <property type="match status" value="1"/>
</dbReference>
<feature type="domain" description="Putative nitroreductase TM1586" evidence="1">
    <location>
        <begin position="11"/>
        <end position="167"/>
    </location>
</feature>
<evidence type="ECO:0000259" key="1">
    <source>
        <dbReference type="Pfam" id="PF14512"/>
    </source>
</evidence>
<dbReference type="Proteomes" id="UP000036873">
    <property type="component" value="Unassembled WGS sequence"/>
</dbReference>
<evidence type="ECO:0000313" key="2">
    <source>
        <dbReference type="EMBL" id="KNZ41291.1"/>
    </source>
</evidence>
<dbReference type="RefSeq" id="WP_050740899.1">
    <property type="nucleotide sequence ID" value="NZ_LGYO01000033.1"/>
</dbReference>
<sequence>MKFRDFTINSHSTREYVDESLEIEDISSIKTYLNELNELVGKKMGFSFILMENGAAVYRELQGFGGYGGLMIKSPHYIGLRIDKVDHEIEFLGAFYMQGIVKKLYEMNIGSCWISLLNTTPEQKVKLIKDQPGTIKHLLALGKPLKKIKKNERFKAIINRLSKYDQDPYGIAVIQIDEDRLSVVDTIYLKKWGTVAPFSEMEKRGVLDILYYVRNSPSFQNSQPCRLILQDGYAELAVINPENEENYTDAGIMMFNLHGLAKEMSFPSIWRFIRDESDNKEYRIVARIEM</sequence>
<gene>
    <name evidence="2" type="ORF">AKG39_13360</name>
</gene>
<dbReference type="STRING" id="52689.AKG39_13360"/>
<dbReference type="Gene3D" id="3.40.109.10">
    <property type="entry name" value="NADH Oxidase"/>
    <property type="match status" value="1"/>
</dbReference>
<dbReference type="GO" id="GO:0016491">
    <property type="term" value="F:oxidoreductase activity"/>
    <property type="evidence" value="ECO:0007669"/>
    <property type="project" value="InterPro"/>
</dbReference>
<dbReference type="InterPro" id="IPR029478">
    <property type="entry name" value="TM1586_NiRdase"/>
</dbReference>
<organism evidence="2 3">
    <name type="scientific">Acetobacterium bakii</name>
    <dbReference type="NCBI Taxonomy" id="52689"/>
    <lineage>
        <taxon>Bacteria</taxon>
        <taxon>Bacillati</taxon>
        <taxon>Bacillota</taxon>
        <taxon>Clostridia</taxon>
        <taxon>Eubacteriales</taxon>
        <taxon>Eubacteriaceae</taxon>
        <taxon>Acetobacterium</taxon>
    </lineage>
</organism>
<accession>A0A0L6TYF6</accession>
<dbReference type="OrthoDB" id="9814075at2"/>